<dbReference type="SUPFAM" id="SSF47384">
    <property type="entry name" value="Homodimeric domain of signal transducing histidine kinase"/>
    <property type="match status" value="1"/>
</dbReference>
<evidence type="ECO:0000313" key="13">
    <source>
        <dbReference type="Proteomes" id="UP000236729"/>
    </source>
</evidence>
<dbReference type="RefSeq" id="WP_093345524.1">
    <property type="nucleotide sequence ID" value="NZ_FNVB01000004.1"/>
</dbReference>
<evidence type="ECO:0000256" key="2">
    <source>
        <dbReference type="ARBA" id="ARBA00004236"/>
    </source>
</evidence>
<keyword evidence="8" id="KW-1133">Transmembrane helix</keyword>
<comment type="subcellular location">
    <subcellularLocation>
        <location evidence="2">Cell membrane</location>
    </subcellularLocation>
</comment>
<feature type="region of interest" description="Disordered" evidence="7">
    <location>
        <begin position="349"/>
        <end position="374"/>
    </location>
</feature>
<evidence type="ECO:0000259" key="9">
    <source>
        <dbReference type="PROSITE" id="PS50109"/>
    </source>
</evidence>
<dbReference type="EMBL" id="FOME01000001">
    <property type="protein sequence ID" value="SFC33579.1"/>
    <property type="molecule type" value="Genomic_DNA"/>
</dbReference>
<evidence type="ECO:0000256" key="1">
    <source>
        <dbReference type="ARBA" id="ARBA00000085"/>
    </source>
</evidence>
<evidence type="ECO:0000256" key="6">
    <source>
        <dbReference type="ARBA" id="ARBA00023012"/>
    </source>
</evidence>
<proteinExistence type="predicted"/>
<dbReference type="Pfam" id="PF02518">
    <property type="entry name" value="HATPase_c"/>
    <property type="match status" value="1"/>
</dbReference>
<dbReference type="InterPro" id="IPR005467">
    <property type="entry name" value="His_kinase_dom"/>
</dbReference>
<protein>
    <recommendedName>
        <fullName evidence="3">histidine kinase</fullName>
        <ecNumber evidence="3">2.7.13.3</ecNumber>
    </recommendedName>
</protein>
<dbReference type="InterPro" id="IPR036097">
    <property type="entry name" value="HisK_dim/P_sf"/>
</dbReference>
<dbReference type="Gene3D" id="3.30.565.10">
    <property type="entry name" value="Histidine kinase-like ATPase, C-terminal domain"/>
    <property type="match status" value="1"/>
</dbReference>
<dbReference type="SMART" id="SM00387">
    <property type="entry name" value="HATPase_c"/>
    <property type="match status" value="1"/>
</dbReference>
<dbReference type="PRINTS" id="PR00344">
    <property type="entry name" value="BCTRLSENSOR"/>
</dbReference>
<keyword evidence="5 10" id="KW-0418">Kinase</keyword>
<feature type="region of interest" description="Disordered" evidence="7">
    <location>
        <begin position="99"/>
        <end position="133"/>
    </location>
</feature>
<reference evidence="10" key="1">
    <citation type="submission" date="2016-10" db="EMBL/GenBank/DDBJ databases">
        <authorList>
            <person name="de Groot N.N."/>
        </authorList>
    </citation>
    <scope>NUCLEOTIDE SEQUENCE [LARGE SCALE GENOMIC DNA]</scope>
    <source>
        <strain evidence="10">ATCC 20501</strain>
    </source>
</reference>
<dbReference type="GO" id="GO:0005886">
    <property type="term" value="C:plasma membrane"/>
    <property type="evidence" value="ECO:0007669"/>
    <property type="project" value="UniProtKB-SubCell"/>
</dbReference>
<sequence length="374" mass="39503">MNAVLIALVAISESAGVGLLGVVALRLLRPHPVGLSLLAITGITVCAMNAGTVTAVLIARSVEVSPTAHVVINLVAGAVAVLIGLLLVRTVPAGRCRPVGETHRAGDPPPDAELARELSTARDEPTSPRLRERAAEASRRRLITWVSRYLRDPVHRIQRLIESIEDGAAGELPTCCRQIRTDAEQVLGVVDDLLELSRARAGENRLEAREVALDDLVSDEVASLGALAGENGIRLRAEVVEQVLVRVDDRSMTRVLNALLVNGIRCSPAGAVISVGVRETGGQAVVSVADECGGIPECDLGSVFEAGWNAAGPGLAIAQEIVRAHDGGISVRNVPGGCRFEVRIPLPRRTERVDSPPAAHPIRSSETSSRRPAR</sequence>
<feature type="transmembrane region" description="Helical" evidence="8">
    <location>
        <begin position="70"/>
        <end position="88"/>
    </location>
</feature>
<dbReference type="EMBL" id="FNVB01000004">
    <property type="protein sequence ID" value="SEG69828.1"/>
    <property type="molecule type" value="Genomic_DNA"/>
</dbReference>
<feature type="transmembrane region" description="Helical" evidence="8">
    <location>
        <begin position="6"/>
        <end position="28"/>
    </location>
</feature>
<keyword evidence="6" id="KW-0902">Two-component regulatory system</keyword>
<dbReference type="GO" id="GO:0000155">
    <property type="term" value="F:phosphorelay sensor kinase activity"/>
    <property type="evidence" value="ECO:0007669"/>
    <property type="project" value="InterPro"/>
</dbReference>
<evidence type="ECO:0000256" key="4">
    <source>
        <dbReference type="ARBA" id="ARBA00022553"/>
    </source>
</evidence>
<evidence type="ECO:0000256" key="7">
    <source>
        <dbReference type="SAM" id="MobiDB-lite"/>
    </source>
</evidence>
<evidence type="ECO:0000313" key="12">
    <source>
        <dbReference type="Proteomes" id="UP000199690"/>
    </source>
</evidence>
<keyword evidence="8" id="KW-0472">Membrane</keyword>
<keyword evidence="8" id="KW-0812">Transmembrane</keyword>
<organism evidence="10 13">
    <name type="scientific">Saccharopolyspora kobensis</name>
    <dbReference type="NCBI Taxonomy" id="146035"/>
    <lineage>
        <taxon>Bacteria</taxon>
        <taxon>Bacillati</taxon>
        <taxon>Actinomycetota</taxon>
        <taxon>Actinomycetes</taxon>
        <taxon>Pseudonocardiales</taxon>
        <taxon>Pseudonocardiaceae</taxon>
        <taxon>Saccharopolyspora</taxon>
    </lineage>
</organism>
<keyword evidence="5 10" id="KW-0808">Transferase</keyword>
<dbReference type="Proteomes" id="UP000199690">
    <property type="component" value="Unassembled WGS sequence"/>
</dbReference>
<feature type="compositionally biased region" description="Basic and acidic residues" evidence="7">
    <location>
        <begin position="113"/>
        <end position="133"/>
    </location>
</feature>
<feature type="transmembrane region" description="Helical" evidence="8">
    <location>
        <begin position="35"/>
        <end position="58"/>
    </location>
</feature>
<dbReference type="CDD" id="cd00082">
    <property type="entry name" value="HisKA"/>
    <property type="match status" value="1"/>
</dbReference>
<dbReference type="InterPro" id="IPR003661">
    <property type="entry name" value="HisK_dim/P_dom"/>
</dbReference>
<dbReference type="Gene3D" id="1.10.287.130">
    <property type="match status" value="1"/>
</dbReference>
<dbReference type="InterPro" id="IPR003594">
    <property type="entry name" value="HATPase_dom"/>
</dbReference>
<keyword evidence="4" id="KW-0597">Phosphoprotein</keyword>
<gene>
    <name evidence="10" type="ORF">SAMN02982929_03263</name>
    <name evidence="11" type="ORF">SAMN05216506_101505</name>
</gene>
<dbReference type="InterPro" id="IPR004358">
    <property type="entry name" value="Sig_transdc_His_kin-like_C"/>
</dbReference>
<dbReference type="SMR" id="A0A1H6CA91"/>
<evidence type="ECO:0000256" key="8">
    <source>
        <dbReference type="SAM" id="Phobius"/>
    </source>
</evidence>
<dbReference type="EC" id="2.7.13.3" evidence="3"/>
<dbReference type="AlphaFoldDB" id="A0A1H6CA91"/>
<dbReference type="PANTHER" id="PTHR43547">
    <property type="entry name" value="TWO-COMPONENT HISTIDINE KINASE"/>
    <property type="match status" value="1"/>
</dbReference>
<dbReference type="PANTHER" id="PTHR43547:SF2">
    <property type="entry name" value="HYBRID SIGNAL TRANSDUCTION HISTIDINE KINASE C"/>
    <property type="match status" value="1"/>
</dbReference>
<evidence type="ECO:0000256" key="3">
    <source>
        <dbReference type="ARBA" id="ARBA00012438"/>
    </source>
</evidence>
<dbReference type="PROSITE" id="PS50109">
    <property type="entry name" value="HIS_KIN"/>
    <property type="match status" value="1"/>
</dbReference>
<comment type="catalytic activity">
    <reaction evidence="1">
        <text>ATP + protein L-histidine = ADP + protein N-phospho-L-histidine.</text>
        <dbReference type="EC" id="2.7.13.3"/>
    </reaction>
</comment>
<dbReference type="SUPFAM" id="SSF55874">
    <property type="entry name" value="ATPase domain of HSP90 chaperone/DNA topoisomerase II/histidine kinase"/>
    <property type="match status" value="1"/>
</dbReference>
<dbReference type="Proteomes" id="UP000236729">
    <property type="component" value="Unassembled WGS sequence"/>
</dbReference>
<accession>A0A1I1IB49</accession>
<name>A0A1H6CA91_9PSEU</name>
<keyword evidence="12" id="KW-1185">Reference proteome</keyword>
<evidence type="ECO:0000256" key="5">
    <source>
        <dbReference type="ARBA" id="ARBA00022777"/>
    </source>
</evidence>
<evidence type="ECO:0000313" key="10">
    <source>
        <dbReference type="EMBL" id="SEG69828.1"/>
    </source>
</evidence>
<evidence type="ECO:0000313" key="11">
    <source>
        <dbReference type="EMBL" id="SFC33579.1"/>
    </source>
</evidence>
<reference evidence="12 13" key="2">
    <citation type="submission" date="2016-10" db="EMBL/GenBank/DDBJ databases">
        <authorList>
            <person name="Varghese N."/>
            <person name="Submissions S."/>
        </authorList>
    </citation>
    <scope>NUCLEOTIDE SEQUENCE [LARGE SCALE GENOMIC DNA]</scope>
    <source>
        <strain evidence="13">ATCC 20501</strain>
        <strain evidence="11 12">CGMCC 4.3529</strain>
    </source>
</reference>
<accession>A0A1H6CA91</accession>
<dbReference type="InterPro" id="IPR036890">
    <property type="entry name" value="HATPase_C_sf"/>
</dbReference>
<feature type="domain" description="Histidine kinase" evidence="9">
    <location>
        <begin position="145"/>
        <end position="348"/>
    </location>
</feature>